<feature type="non-terminal residue" evidence="1">
    <location>
        <position position="1"/>
    </location>
</feature>
<dbReference type="EMBL" id="CAJVPW010019799">
    <property type="protein sequence ID" value="CAG8686875.1"/>
    <property type="molecule type" value="Genomic_DNA"/>
</dbReference>
<organism evidence="1 2">
    <name type="scientific">Cetraspora pellucida</name>
    <dbReference type="NCBI Taxonomy" id="1433469"/>
    <lineage>
        <taxon>Eukaryota</taxon>
        <taxon>Fungi</taxon>
        <taxon>Fungi incertae sedis</taxon>
        <taxon>Mucoromycota</taxon>
        <taxon>Glomeromycotina</taxon>
        <taxon>Glomeromycetes</taxon>
        <taxon>Diversisporales</taxon>
        <taxon>Gigasporaceae</taxon>
        <taxon>Cetraspora</taxon>
    </lineage>
</organism>
<protein>
    <submittedName>
        <fullName evidence="1">16106_t:CDS:1</fullName>
    </submittedName>
</protein>
<evidence type="ECO:0000313" key="1">
    <source>
        <dbReference type="EMBL" id="CAG8686875.1"/>
    </source>
</evidence>
<name>A0ACA9P0S3_9GLOM</name>
<evidence type="ECO:0000313" key="2">
    <source>
        <dbReference type="Proteomes" id="UP000789366"/>
    </source>
</evidence>
<gene>
    <name evidence="1" type="ORF">SPELUC_LOCUS10510</name>
</gene>
<dbReference type="Proteomes" id="UP000789366">
    <property type="component" value="Unassembled WGS sequence"/>
</dbReference>
<feature type="non-terminal residue" evidence="1">
    <location>
        <position position="762"/>
    </location>
</feature>
<proteinExistence type="predicted"/>
<keyword evidence="2" id="KW-1185">Reference proteome</keyword>
<comment type="caution">
    <text evidence="1">The sequence shown here is derived from an EMBL/GenBank/DDBJ whole genome shotgun (WGS) entry which is preliminary data.</text>
</comment>
<reference evidence="1" key="1">
    <citation type="submission" date="2021-06" db="EMBL/GenBank/DDBJ databases">
        <authorList>
            <person name="Kallberg Y."/>
            <person name="Tangrot J."/>
            <person name="Rosling A."/>
        </authorList>
    </citation>
    <scope>NUCLEOTIDE SEQUENCE</scope>
    <source>
        <strain evidence="1">28 12/20/2015</strain>
    </source>
</reference>
<accession>A0ACA9P0S3</accession>
<sequence length="762" mass="91116">AILLQNNEFPVDYEKPNENCDLVYVKSQKEFFLKKAELYLKLHSEKTDFKKDFVVVNASEKAIHYYLKINGTDEYDQQQMFRQHYQTLANWRLKDILLMLKLNPKKDLEIITDPEKKFSAVPCGDLDFNSLYPSLMMQNNICFLTKIEEVEEGDEYYEISLKDVKGRVKYVRFSKKKKGLIPTILELLVKNRKQAKKDRSKYDKSNVEYVNSLIEEFKNQGDIESLALSKTSAFIKKYYNYYNILQDALKKLANSIYEQFGNQRSIICDYDISSSITGFGQMYITMASNYMQNVEISESVKEKKFIWKYTDTDSIFFCLSHIIINEIIKKYENCLLDKNITEEDFIKTIYDIQEEMVIRTYDESIKLQDEINEWMAIEIKSPRIVMEYEKSMIPNLFISKKKYNGLTYEYRKYYYDGKWKDIKKHIEDELNVDNVTQEMEDDYIETTNEYILLSKCRKFDNLLAKGTDLIKRNSTLICRVILKKLLYTIFDYKEYAKYLYKLKFTTIEEYQSFINGTHEQDFCRDTSMIVVEDFVKYLYSKESELDLKFFEQNAKNNDDEDEGEMTFIELTDHRCFKYNSKGSWKVQNGKIVLYDEDGNLIDFSRNRKNQKNWEKSDRDYIFKRGDEIKEIDGKIVIIKYNEAELKQVSDERIYYIKKFVNDMKLIGVEVPKPRFVYVVIKKHSVKKVWKRMVLVDKFNPLIYRIDKYHYLKGIVPFLAICLGWSEDKTEKYLISITDKYTNESLEDYYEKEENVSKEEKID</sequence>